<proteinExistence type="predicted"/>
<keyword evidence="2" id="KW-1185">Reference proteome</keyword>
<dbReference type="InParanoid" id="E3M2H0"/>
<sequence length="297" mass="34748">MTSNVHNRCSCEYDEADASSLLVQSETVPNIIIPAMLRLTTERTNKIQTYVFFPLDDRIYKMVNHSSTEYEQFAKSILQAFENAAIPQTNLVRDCEKVSTKQIFQFGIFSRRTVELDCIMLGTKEGIFYGVEKRELVHKRLRKYCKIHKPYCDFLCKYMPGNKSYKLIDGGFAILYLPNFEHDQTHLRRARYIGLFGGNAYFLELDSGNICFIKSRNECRIISQFFHSFAEPSCITHYMLNKSETMTPSEILVRYLSILYTKTVKILRHEPLDDTRWTPIVEKTEVEEETRIFINSQ</sequence>
<name>E3M2H0_CAERE</name>
<reference evidence="1" key="1">
    <citation type="submission" date="2007-07" db="EMBL/GenBank/DDBJ databases">
        <title>PCAP assembly of the Caenorhabditis remanei genome.</title>
        <authorList>
            <consortium name="The Caenorhabditis remanei Sequencing Consortium"/>
            <person name="Wilson R.K."/>
        </authorList>
    </citation>
    <scope>NUCLEOTIDE SEQUENCE [LARGE SCALE GENOMIC DNA]</scope>
    <source>
        <strain evidence="1">PB4641</strain>
    </source>
</reference>
<evidence type="ECO:0000313" key="2">
    <source>
        <dbReference type="Proteomes" id="UP000008281"/>
    </source>
</evidence>
<dbReference type="eggNOG" id="ENOG502TIYJ">
    <property type="taxonomic scope" value="Eukaryota"/>
</dbReference>
<organism evidence="2">
    <name type="scientific">Caenorhabditis remanei</name>
    <name type="common">Caenorhabditis vulgaris</name>
    <dbReference type="NCBI Taxonomy" id="31234"/>
    <lineage>
        <taxon>Eukaryota</taxon>
        <taxon>Metazoa</taxon>
        <taxon>Ecdysozoa</taxon>
        <taxon>Nematoda</taxon>
        <taxon>Chromadorea</taxon>
        <taxon>Rhabditida</taxon>
        <taxon>Rhabditina</taxon>
        <taxon>Rhabditomorpha</taxon>
        <taxon>Rhabditoidea</taxon>
        <taxon>Rhabditidae</taxon>
        <taxon>Peloderinae</taxon>
        <taxon>Caenorhabditis</taxon>
    </lineage>
</organism>
<dbReference type="HOGENOM" id="CLU_937636_0_0_1"/>
<gene>
    <name evidence="1" type="ORF">CRE_07360</name>
</gene>
<dbReference type="OrthoDB" id="10602545at2759"/>
<dbReference type="EMBL" id="DS268422">
    <property type="protein sequence ID" value="EFO89749.1"/>
    <property type="molecule type" value="Genomic_DNA"/>
</dbReference>
<dbReference type="AlphaFoldDB" id="E3M2H0"/>
<protein>
    <submittedName>
        <fullName evidence="1">Uncharacterized protein</fullName>
    </submittedName>
</protein>
<dbReference type="Proteomes" id="UP000008281">
    <property type="component" value="Unassembled WGS sequence"/>
</dbReference>
<accession>E3M2H0</accession>
<evidence type="ECO:0000313" key="1">
    <source>
        <dbReference type="EMBL" id="EFO89749.1"/>
    </source>
</evidence>